<protein>
    <submittedName>
        <fullName evidence="1">Uncharacterized protein</fullName>
    </submittedName>
</protein>
<accession>A0A401FQD0</accession>
<sequence length="42" mass="4594">MCPPCNYASVSTDGPERVEKFAILVLNDPHGAVIREADPPRQ</sequence>
<dbReference type="AlphaFoldDB" id="A0A401FQD0"/>
<evidence type="ECO:0000313" key="1">
    <source>
        <dbReference type="EMBL" id="GBC59194.1"/>
    </source>
</evidence>
<dbReference type="RefSeq" id="WP_269433877.1">
    <property type="nucleotide sequence ID" value="NZ_BEXT01000001.1"/>
</dbReference>
<name>A0A401FQD0_9BACT</name>
<gene>
    <name evidence="1" type="ORF">DENIS_0130</name>
</gene>
<proteinExistence type="predicted"/>
<reference evidence="2" key="1">
    <citation type="submission" date="2017-11" db="EMBL/GenBank/DDBJ databases">
        <authorList>
            <person name="Watanabe M."/>
            <person name="Kojima H."/>
        </authorList>
    </citation>
    <scope>NUCLEOTIDE SEQUENCE [LARGE SCALE GENOMIC DNA]</scope>
    <source>
        <strain evidence="2">Tokyo 01</strain>
    </source>
</reference>
<reference evidence="2" key="2">
    <citation type="submission" date="2019-01" db="EMBL/GenBank/DDBJ databases">
        <title>Genome sequence of Desulfonema ishimotonii strain Tokyo 01.</title>
        <authorList>
            <person name="Fukui M."/>
        </authorList>
    </citation>
    <scope>NUCLEOTIDE SEQUENCE [LARGE SCALE GENOMIC DNA]</scope>
    <source>
        <strain evidence="2">Tokyo 01</strain>
    </source>
</reference>
<comment type="caution">
    <text evidence="1">The sequence shown here is derived from an EMBL/GenBank/DDBJ whole genome shotgun (WGS) entry which is preliminary data.</text>
</comment>
<keyword evidence="2" id="KW-1185">Reference proteome</keyword>
<organism evidence="1 2">
    <name type="scientific">Desulfonema ishimotonii</name>
    <dbReference type="NCBI Taxonomy" id="45657"/>
    <lineage>
        <taxon>Bacteria</taxon>
        <taxon>Pseudomonadati</taxon>
        <taxon>Thermodesulfobacteriota</taxon>
        <taxon>Desulfobacteria</taxon>
        <taxon>Desulfobacterales</taxon>
        <taxon>Desulfococcaceae</taxon>
        <taxon>Desulfonema</taxon>
    </lineage>
</organism>
<dbReference type="EMBL" id="BEXT01000001">
    <property type="protein sequence ID" value="GBC59194.1"/>
    <property type="molecule type" value="Genomic_DNA"/>
</dbReference>
<evidence type="ECO:0000313" key="2">
    <source>
        <dbReference type="Proteomes" id="UP000288096"/>
    </source>
</evidence>
<dbReference type="Proteomes" id="UP000288096">
    <property type="component" value="Unassembled WGS sequence"/>
</dbReference>